<dbReference type="InterPro" id="IPR002182">
    <property type="entry name" value="NB-ARC"/>
</dbReference>
<sequence length="1008" mass="113033">MAEPEEKRIDEVLSHLILLSQRVRWAVDEAESFRSECSELGKQADRLSDMLHSLVRFTASAPSLYERPIRRVATEASRNLEQALALARKCKPHNILSRVLTVNSAAEFKKITFLLDASLGDLKWLLIVFDPEGKGGGFIALPPVASDEPILAWVWSCIASLHMGPLPVRIKAANNLALLAQANDRIKTIIVDEGGMPPLVKLLQESSAPDARNAAMTVVDLDDGTTTVILKMLEIEDLSAEDFRDKVEAIGAMDHENLLPLRGYFYSKYMKFLLYDYMPGKSLFGRLHTYRRWGGHPLSCEVRLLIALGAARAIEYLHAHDIHSGNIKSSNIFLTSSCEARISDYSLGLLAWWIPVSVYGRSPRKRPTLPLGANKKAVDVYDFGQLLLELLTGEPHPQLLLKEQGQGTDLPQLVEFALHKMIANIFKWELMTCHEFKEGMVKLLEVAISCVFLQSHEPLSMSEVRRKIEELNDTYARKQPDGILEVSERVYGTPQMSPSLSESSVHPALKGSFGSFELATKSPCTSPNFELDQQYDTTVEENGQSFSLSDLTGENMESVRWEGIASVTGTNMEVTSVSDLASSSAINNGSVEATAAGVSNMVQNPDLTLPKQEKEYQQDDSPSSTSMSFGYDYDVFLSFRGPDTRSGFTNFLYTRLQGAKIHTFKDDEDLRVGEEFGPELLKAIGQSKIAIPIFSKGYASSKWCLNELVQMVECSKTRRQKIMPIFYDIIPAEVRHQTGSYEEAFLLHTEKFGANISKWKAALNHVANLNGWDNSKKNRGEGELVDEIVKKVIDELKIPYLLVTDCLVEVENHVKEIDAMMCPDSEDIRILGIHGMGGVGKTTLAKIIYNRLLHHFEACCFLSNIRGTSELKGIEGLQNQLISDVLKKEWSNISNVEDGIKIIKERLYGKKVLLLLDDVDQMTHWDALIGKPAWFGLGSRIIITSRNRDIVNDLEFYYPYELISMNFNQSLQLFCKHAFGRDYPSDDYVAFSTEVVKVQEVFLLLLKL</sequence>
<dbReference type="Gene3D" id="1.10.510.10">
    <property type="entry name" value="Transferase(Phosphotransferase) domain 1"/>
    <property type="match status" value="1"/>
</dbReference>
<accession>A0ABD3L1V4</accession>
<dbReference type="AlphaFoldDB" id="A0ABD3L1V4"/>
<evidence type="ECO:0000259" key="4">
    <source>
        <dbReference type="PROSITE" id="PS50104"/>
    </source>
</evidence>
<dbReference type="Gene3D" id="3.40.50.300">
    <property type="entry name" value="P-loop containing nucleotide triphosphate hydrolases"/>
    <property type="match status" value="1"/>
</dbReference>
<dbReference type="Gene3D" id="1.20.930.20">
    <property type="entry name" value="Adaptor protein Cbl, N-terminal domain"/>
    <property type="match status" value="1"/>
</dbReference>
<reference evidence="5 6" key="1">
    <citation type="submission" date="2024-11" db="EMBL/GenBank/DDBJ databases">
        <title>Chromosome-level genome assembly of Eucalyptus globulus Labill. provides insights into its genome evolution.</title>
        <authorList>
            <person name="Li X."/>
        </authorList>
    </citation>
    <scope>NUCLEOTIDE SEQUENCE [LARGE SCALE GENOMIC DNA]</scope>
    <source>
        <strain evidence="5">CL2024</strain>
        <tissue evidence="5">Fresh tender leaves</tissue>
    </source>
</reference>
<evidence type="ECO:0000313" key="5">
    <source>
        <dbReference type="EMBL" id="KAL3745573.1"/>
    </source>
</evidence>
<dbReference type="SUPFAM" id="SSF56112">
    <property type="entry name" value="Protein kinase-like (PK-like)"/>
    <property type="match status" value="1"/>
</dbReference>
<evidence type="ECO:0000256" key="2">
    <source>
        <dbReference type="ARBA" id="ARBA00023027"/>
    </source>
</evidence>
<evidence type="ECO:0000313" key="6">
    <source>
        <dbReference type="Proteomes" id="UP001634007"/>
    </source>
</evidence>
<dbReference type="SUPFAM" id="SSF52540">
    <property type="entry name" value="P-loop containing nucleoside triphosphate hydrolases"/>
    <property type="match status" value="1"/>
</dbReference>
<proteinExistence type="inferred from homology"/>
<dbReference type="PANTHER" id="PTHR11017">
    <property type="entry name" value="LEUCINE-RICH REPEAT-CONTAINING PROTEIN"/>
    <property type="match status" value="1"/>
</dbReference>
<dbReference type="Pfam" id="PF25055">
    <property type="entry name" value="DUF7792"/>
    <property type="match status" value="1"/>
</dbReference>
<dbReference type="Pfam" id="PF07714">
    <property type="entry name" value="PK_Tyr_Ser-Thr"/>
    <property type="match status" value="1"/>
</dbReference>
<feature type="domain" description="Protein kinase" evidence="3">
    <location>
        <begin position="185"/>
        <end position="459"/>
    </location>
</feature>
<dbReference type="SUPFAM" id="SSF52200">
    <property type="entry name" value="Toll/Interleukin receptor TIR domain"/>
    <property type="match status" value="1"/>
</dbReference>
<name>A0ABD3L1V4_EUCGL</name>
<dbReference type="InterPro" id="IPR044974">
    <property type="entry name" value="Disease_R_plants"/>
</dbReference>
<feature type="domain" description="TIR" evidence="4">
    <location>
        <begin position="631"/>
        <end position="796"/>
    </location>
</feature>
<dbReference type="InterPro" id="IPR000719">
    <property type="entry name" value="Prot_kinase_dom"/>
</dbReference>
<dbReference type="InterPro" id="IPR003593">
    <property type="entry name" value="AAA+_ATPase"/>
</dbReference>
<dbReference type="EMBL" id="JBJKBG010000003">
    <property type="protein sequence ID" value="KAL3745573.1"/>
    <property type="molecule type" value="Genomic_DNA"/>
</dbReference>
<dbReference type="Gene3D" id="1.25.10.10">
    <property type="entry name" value="Leucine-rich Repeat Variant"/>
    <property type="match status" value="1"/>
</dbReference>
<evidence type="ECO:0000256" key="1">
    <source>
        <dbReference type="ARBA" id="ARBA00008171"/>
    </source>
</evidence>
<keyword evidence="2" id="KW-0520">NAD</keyword>
<evidence type="ECO:0008006" key="7">
    <source>
        <dbReference type="Google" id="ProtNLM"/>
    </source>
</evidence>
<dbReference type="PRINTS" id="PR00364">
    <property type="entry name" value="DISEASERSIST"/>
</dbReference>
<evidence type="ECO:0000259" key="3">
    <source>
        <dbReference type="PROSITE" id="PS50011"/>
    </source>
</evidence>
<dbReference type="InterPro" id="IPR027417">
    <property type="entry name" value="P-loop_NTPase"/>
</dbReference>
<dbReference type="Proteomes" id="UP001634007">
    <property type="component" value="Unassembled WGS sequence"/>
</dbReference>
<protein>
    <recommendedName>
        <fullName evidence="7">TIR domain-containing protein</fullName>
    </recommendedName>
</protein>
<organism evidence="5 6">
    <name type="scientific">Eucalyptus globulus</name>
    <name type="common">Tasmanian blue gum</name>
    <dbReference type="NCBI Taxonomy" id="34317"/>
    <lineage>
        <taxon>Eukaryota</taxon>
        <taxon>Viridiplantae</taxon>
        <taxon>Streptophyta</taxon>
        <taxon>Embryophyta</taxon>
        <taxon>Tracheophyta</taxon>
        <taxon>Spermatophyta</taxon>
        <taxon>Magnoliopsida</taxon>
        <taxon>eudicotyledons</taxon>
        <taxon>Gunneridae</taxon>
        <taxon>Pentapetalae</taxon>
        <taxon>rosids</taxon>
        <taxon>malvids</taxon>
        <taxon>Myrtales</taxon>
        <taxon>Myrtaceae</taxon>
        <taxon>Myrtoideae</taxon>
        <taxon>Eucalypteae</taxon>
        <taxon>Eucalyptus</taxon>
    </lineage>
</organism>
<dbReference type="Gene3D" id="3.40.50.10140">
    <property type="entry name" value="Toll/interleukin-1 receptor homology (TIR) domain"/>
    <property type="match status" value="1"/>
</dbReference>
<comment type="similarity">
    <text evidence="1">Belongs to the protein kinase superfamily. TKL Ser/Thr protein kinase family. ROCO subfamily.</text>
</comment>
<keyword evidence="6" id="KW-1185">Reference proteome</keyword>
<dbReference type="SMART" id="SM00382">
    <property type="entry name" value="AAA"/>
    <property type="match status" value="1"/>
</dbReference>
<gene>
    <name evidence="5" type="ORF">ACJRO7_014656</name>
</gene>
<dbReference type="InterPro" id="IPR011989">
    <property type="entry name" value="ARM-like"/>
</dbReference>
<dbReference type="Pfam" id="PF00931">
    <property type="entry name" value="NB-ARC"/>
    <property type="match status" value="1"/>
</dbReference>
<dbReference type="FunFam" id="3.40.50.10140:FF:000007">
    <property type="entry name" value="Disease resistance protein (TIR-NBS-LRR class)"/>
    <property type="match status" value="1"/>
</dbReference>
<dbReference type="PANTHER" id="PTHR11017:SF570">
    <property type="entry name" value="DISEASE RESISTANCE PROTEIN (TIR-NBS CLASS)-RELATED"/>
    <property type="match status" value="1"/>
</dbReference>
<dbReference type="InterPro" id="IPR056694">
    <property type="entry name" value="DUF7792"/>
</dbReference>
<dbReference type="InterPro" id="IPR036537">
    <property type="entry name" value="Adaptor_Cbl_N_dom_sf"/>
</dbReference>
<dbReference type="SMART" id="SM00255">
    <property type="entry name" value="TIR"/>
    <property type="match status" value="1"/>
</dbReference>
<dbReference type="InterPro" id="IPR000157">
    <property type="entry name" value="TIR_dom"/>
</dbReference>
<dbReference type="InterPro" id="IPR035897">
    <property type="entry name" value="Toll_tir_struct_dom_sf"/>
</dbReference>
<dbReference type="PROSITE" id="PS50104">
    <property type="entry name" value="TIR"/>
    <property type="match status" value="1"/>
</dbReference>
<dbReference type="SUPFAM" id="SSF48371">
    <property type="entry name" value="ARM repeat"/>
    <property type="match status" value="1"/>
</dbReference>
<dbReference type="PROSITE" id="PS50011">
    <property type="entry name" value="PROTEIN_KINASE_DOM"/>
    <property type="match status" value="1"/>
</dbReference>
<dbReference type="InterPro" id="IPR011009">
    <property type="entry name" value="Kinase-like_dom_sf"/>
</dbReference>
<comment type="caution">
    <text evidence="5">The sequence shown here is derived from an EMBL/GenBank/DDBJ whole genome shotgun (WGS) entry which is preliminary data.</text>
</comment>
<dbReference type="InterPro" id="IPR016024">
    <property type="entry name" value="ARM-type_fold"/>
</dbReference>
<dbReference type="Pfam" id="PF01582">
    <property type="entry name" value="TIR"/>
    <property type="match status" value="1"/>
</dbReference>
<dbReference type="InterPro" id="IPR001245">
    <property type="entry name" value="Ser-Thr/Tyr_kinase_cat_dom"/>
</dbReference>